<reference evidence="1 2" key="1">
    <citation type="journal article" date="2016" name="Nat. Commun.">
        <title>Thousands of microbial genomes shed light on interconnected biogeochemical processes in an aquifer system.</title>
        <authorList>
            <person name="Anantharaman K."/>
            <person name="Brown C.T."/>
            <person name="Hug L.A."/>
            <person name="Sharon I."/>
            <person name="Castelle C.J."/>
            <person name="Probst A.J."/>
            <person name="Thomas B.C."/>
            <person name="Singh A."/>
            <person name="Wilkins M.J."/>
            <person name="Karaoz U."/>
            <person name="Brodie E.L."/>
            <person name="Williams K.H."/>
            <person name="Hubbard S.S."/>
            <person name="Banfield J.F."/>
        </authorList>
    </citation>
    <scope>NUCLEOTIDE SEQUENCE [LARGE SCALE GENOMIC DNA]</scope>
</reference>
<sequence length="108" mass="12557">MAFSLVRMYNFHTSNQGELQMAMDRRARVLLTVLKDERWHLKIRQKSVTVGVVEACVHLGLAERKLTKIRGTRDYRGEFRITRNGIKALKGGYFPDRETLSRAIHEVI</sequence>
<organism evidence="1 2">
    <name type="scientific">candidate division WWE3 bacterium RBG_19FT_COMBO_53_11</name>
    <dbReference type="NCBI Taxonomy" id="1802613"/>
    <lineage>
        <taxon>Bacteria</taxon>
        <taxon>Katanobacteria</taxon>
    </lineage>
</organism>
<evidence type="ECO:0000313" key="2">
    <source>
        <dbReference type="Proteomes" id="UP000176583"/>
    </source>
</evidence>
<dbReference type="EMBL" id="MEUW01000020">
    <property type="protein sequence ID" value="OGC44460.1"/>
    <property type="molecule type" value="Genomic_DNA"/>
</dbReference>
<dbReference type="STRING" id="1802613.A2V54_00365"/>
<comment type="caution">
    <text evidence="1">The sequence shown here is derived from an EMBL/GenBank/DDBJ whole genome shotgun (WGS) entry which is preliminary data.</text>
</comment>
<accession>A0A1F4UI23</accession>
<protein>
    <submittedName>
        <fullName evidence="1">Uncharacterized protein</fullName>
    </submittedName>
</protein>
<name>A0A1F4UI23_UNCKA</name>
<dbReference type="AlphaFoldDB" id="A0A1F4UI23"/>
<gene>
    <name evidence="1" type="ORF">A2V54_00365</name>
</gene>
<dbReference type="Proteomes" id="UP000176583">
    <property type="component" value="Unassembled WGS sequence"/>
</dbReference>
<evidence type="ECO:0000313" key="1">
    <source>
        <dbReference type="EMBL" id="OGC44460.1"/>
    </source>
</evidence>
<proteinExistence type="predicted"/>